<keyword evidence="11" id="KW-1185">Reference proteome</keyword>
<evidence type="ECO:0000313" key="10">
    <source>
        <dbReference type="EMBL" id="GAA2724304.1"/>
    </source>
</evidence>
<feature type="transmembrane region" description="Helical" evidence="7">
    <location>
        <begin position="186"/>
        <end position="207"/>
    </location>
</feature>
<dbReference type="PANTHER" id="PTHR30353">
    <property type="entry name" value="INNER MEMBRANE PROTEIN DEDA-RELATED"/>
    <property type="match status" value="1"/>
</dbReference>
<evidence type="ECO:0000256" key="1">
    <source>
        <dbReference type="ARBA" id="ARBA00004651"/>
    </source>
</evidence>
<evidence type="ECO:0000256" key="3">
    <source>
        <dbReference type="ARBA" id="ARBA00022475"/>
    </source>
</evidence>
<evidence type="ECO:0000259" key="9">
    <source>
        <dbReference type="Pfam" id="PF09335"/>
    </source>
</evidence>
<name>A0ABP6GIE2_9ACTN</name>
<comment type="similarity">
    <text evidence="2 7">Belongs to the DedA family.</text>
</comment>
<dbReference type="Proteomes" id="UP001500886">
    <property type="component" value="Unassembled WGS sequence"/>
</dbReference>
<dbReference type="RefSeq" id="WP_344438848.1">
    <property type="nucleotide sequence ID" value="NZ_BAAASL010000025.1"/>
</dbReference>
<dbReference type="InterPro" id="IPR032818">
    <property type="entry name" value="DedA-like"/>
</dbReference>
<dbReference type="InterPro" id="IPR032816">
    <property type="entry name" value="VTT_dom"/>
</dbReference>
<evidence type="ECO:0000256" key="8">
    <source>
        <dbReference type="SAM" id="MobiDB-lite"/>
    </source>
</evidence>
<dbReference type="EMBL" id="BAAASL010000025">
    <property type="protein sequence ID" value="GAA2724304.1"/>
    <property type="molecule type" value="Genomic_DNA"/>
</dbReference>
<dbReference type="Pfam" id="PF09335">
    <property type="entry name" value="VTT_dom"/>
    <property type="match status" value="1"/>
</dbReference>
<evidence type="ECO:0000313" key="11">
    <source>
        <dbReference type="Proteomes" id="UP001500886"/>
    </source>
</evidence>
<accession>A0ABP6GIE2</accession>
<feature type="region of interest" description="Disordered" evidence="8">
    <location>
        <begin position="215"/>
        <end position="242"/>
    </location>
</feature>
<proteinExistence type="inferred from homology"/>
<dbReference type="PANTHER" id="PTHR30353:SF0">
    <property type="entry name" value="TRANSMEMBRANE PROTEIN"/>
    <property type="match status" value="1"/>
</dbReference>
<feature type="transmembrane region" description="Helical" evidence="7">
    <location>
        <begin position="69"/>
        <end position="90"/>
    </location>
</feature>
<organism evidence="10 11">
    <name type="scientific">Streptomyces luteosporeus</name>
    <dbReference type="NCBI Taxonomy" id="173856"/>
    <lineage>
        <taxon>Bacteria</taxon>
        <taxon>Bacillati</taxon>
        <taxon>Actinomycetota</taxon>
        <taxon>Actinomycetes</taxon>
        <taxon>Kitasatosporales</taxon>
        <taxon>Streptomycetaceae</taxon>
        <taxon>Streptomyces</taxon>
    </lineage>
</organism>
<feature type="domain" description="VTT" evidence="9">
    <location>
        <begin position="44"/>
        <end position="174"/>
    </location>
</feature>
<evidence type="ECO:0000256" key="4">
    <source>
        <dbReference type="ARBA" id="ARBA00022692"/>
    </source>
</evidence>
<keyword evidence="5 7" id="KW-1133">Transmembrane helix</keyword>
<feature type="transmembrane region" description="Helical" evidence="7">
    <location>
        <begin position="26"/>
        <end position="57"/>
    </location>
</feature>
<comment type="subcellular location">
    <subcellularLocation>
        <location evidence="1 7">Cell membrane</location>
        <topology evidence="1 7">Multi-pass membrane protein</topology>
    </subcellularLocation>
</comment>
<reference evidence="11" key="1">
    <citation type="journal article" date="2019" name="Int. J. Syst. Evol. Microbiol.">
        <title>The Global Catalogue of Microorganisms (GCM) 10K type strain sequencing project: providing services to taxonomists for standard genome sequencing and annotation.</title>
        <authorList>
            <consortium name="The Broad Institute Genomics Platform"/>
            <consortium name="The Broad Institute Genome Sequencing Center for Infectious Disease"/>
            <person name="Wu L."/>
            <person name="Ma J."/>
        </authorList>
    </citation>
    <scope>NUCLEOTIDE SEQUENCE [LARGE SCALE GENOMIC DNA]</scope>
    <source>
        <strain evidence="11">JCM 4542</strain>
    </source>
</reference>
<sequence>MLVASAPTLAVNVLDASSVLTAFGTLGIAVVLFAETGLLIGFLLPGDSLLFTAGLLCRSGTHSGPHLDLLPVLAAAVAGALLGAQCGYVLGARGGRALLARSRNRRLLEGAARAEELLGRYGHARAIVLARFVPVVRTVLNPLVGALGVPARVFALWQVTGGLVWTVGLTLAGYALGSAVPDVDHYLLPLVGLVVAVSLLPVALEVLRGRRRAAAGRSGGAVARPPHTDQTPEVPSDPEGAR</sequence>
<protein>
    <submittedName>
        <fullName evidence="10">DedA family protein</fullName>
    </submittedName>
</protein>
<gene>
    <name evidence="10" type="ORF">GCM10010315_53720</name>
</gene>
<evidence type="ECO:0000256" key="5">
    <source>
        <dbReference type="ARBA" id="ARBA00022989"/>
    </source>
</evidence>
<evidence type="ECO:0000256" key="7">
    <source>
        <dbReference type="RuleBase" id="RU367016"/>
    </source>
</evidence>
<keyword evidence="6 7" id="KW-0472">Membrane</keyword>
<keyword evidence="3 7" id="KW-1003">Cell membrane</keyword>
<comment type="caution">
    <text evidence="10">The sequence shown here is derived from an EMBL/GenBank/DDBJ whole genome shotgun (WGS) entry which is preliminary data.</text>
</comment>
<keyword evidence="4 7" id="KW-0812">Transmembrane</keyword>
<evidence type="ECO:0000256" key="2">
    <source>
        <dbReference type="ARBA" id="ARBA00010792"/>
    </source>
</evidence>
<evidence type="ECO:0000256" key="6">
    <source>
        <dbReference type="ARBA" id="ARBA00023136"/>
    </source>
</evidence>
<feature type="transmembrane region" description="Helical" evidence="7">
    <location>
        <begin position="154"/>
        <end position="174"/>
    </location>
</feature>